<reference evidence="1 2" key="1">
    <citation type="submission" date="2019-12" db="EMBL/GenBank/DDBJ databases">
        <title>Mucilaginibacter sp. HME9299 genome sequencing and assembly.</title>
        <authorList>
            <person name="Kang H."/>
            <person name="Kim H."/>
            <person name="Joh K."/>
        </authorList>
    </citation>
    <scope>NUCLEOTIDE SEQUENCE [LARGE SCALE GENOMIC DNA]</scope>
    <source>
        <strain evidence="1 2">HME9299</strain>
    </source>
</reference>
<protein>
    <submittedName>
        <fullName evidence="1">DUF4932 domain-containing protein</fullName>
    </submittedName>
</protein>
<keyword evidence="2" id="KW-1185">Reference proteome</keyword>
<gene>
    <name evidence="1" type="ORF">GO816_07785</name>
</gene>
<dbReference type="OrthoDB" id="663935at2"/>
<sequence length="252" mass="28648">MKIIYKAPLIGSVLLGAVTFNTGCKSYDDIASHYSSKHIKANKNLVKTQIPETGELGYIVLALTEAGSNYVNTNSPYYDEVVKHFSNFKNHKVVEMLNEDLKENPEFFSHFRNGLYAFTVNKHDKVVLKTDYRIDLNRVDFRRYTSALNDFMEDSKFREFYTAHKDFYSKIEAAQNQNLTMTSAWNSVGHNKKYTKPFHSYQVIVSPLMKGETSTLSVSGRGFSECLIFAESADKVLASANRIANNETASNR</sequence>
<organism evidence="1 2">
    <name type="scientific">Mucilaginibacter aquatilis</name>
    <dbReference type="NCBI Taxonomy" id="1517760"/>
    <lineage>
        <taxon>Bacteria</taxon>
        <taxon>Pseudomonadati</taxon>
        <taxon>Bacteroidota</taxon>
        <taxon>Sphingobacteriia</taxon>
        <taxon>Sphingobacteriales</taxon>
        <taxon>Sphingobacteriaceae</taxon>
        <taxon>Mucilaginibacter</taxon>
    </lineage>
</organism>
<dbReference type="Proteomes" id="UP000434850">
    <property type="component" value="Unassembled WGS sequence"/>
</dbReference>
<dbReference type="AlphaFoldDB" id="A0A6I4I774"/>
<evidence type="ECO:0000313" key="1">
    <source>
        <dbReference type="EMBL" id="MVN91020.1"/>
    </source>
</evidence>
<name>A0A6I4I774_9SPHI</name>
<evidence type="ECO:0000313" key="2">
    <source>
        <dbReference type="Proteomes" id="UP000434850"/>
    </source>
</evidence>
<comment type="caution">
    <text evidence="1">The sequence shown here is derived from an EMBL/GenBank/DDBJ whole genome shotgun (WGS) entry which is preliminary data.</text>
</comment>
<dbReference type="RefSeq" id="WP_157540868.1">
    <property type="nucleotide sequence ID" value="NZ_WQLA01000003.1"/>
</dbReference>
<proteinExistence type="predicted"/>
<accession>A0A6I4I774</accession>
<dbReference type="EMBL" id="WQLA01000003">
    <property type="protein sequence ID" value="MVN91020.1"/>
    <property type="molecule type" value="Genomic_DNA"/>
</dbReference>